<keyword evidence="4 12" id="KW-0489">Methyltransferase</keyword>
<sequence>FEVEYIVDFKMINGQRYYLIKWVGWPNEANTWEPDDNLSCSHLIHDFHEDYTMQLYKFLDDRKISWNKRLFNAIPSNFKYVSFYAEQKRKIVTELRTWQRKINDITKSCPLIAIENEVDLCSFPSDFKYTVTNIPGKDVFIPNDPLIGCDCPNGCSSRLIKNLCCPGTHHGRNPYSNKLVKVHPGKPIFECNIRCKCDMDCPNRVVQHGPHNALSIYRTSNGKGWGVKALEIIPKGSFVMEYVGEVIKNEEAERRGKRYDSEGMTYLFDLDYYDSENPLTVDATRFGNISHFVNHSCSPNLQVYNVFINNVDPSLPRIALFALRTISANEELTFDYQMTGDNSPAFLPQSEHVNLKCLVVSLPRVPCLIKRTRCLCGSSSCRGWLV</sequence>
<dbReference type="Gene3D" id="2.40.50.40">
    <property type="match status" value="1"/>
</dbReference>
<dbReference type="CDD" id="cd00024">
    <property type="entry name" value="CD_CSD"/>
    <property type="match status" value="1"/>
</dbReference>
<evidence type="ECO:0000259" key="14">
    <source>
        <dbReference type="PROSITE" id="PS50013"/>
    </source>
</evidence>
<evidence type="ECO:0000256" key="10">
    <source>
        <dbReference type="ARBA" id="ARBA00023242"/>
    </source>
</evidence>
<dbReference type="GO" id="GO:0008270">
    <property type="term" value="F:zinc ion binding"/>
    <property type="evidence" value="ECO:0007669"/>
    <property type="project" value="UniProtKB-UniRule"/>
</dbReference>
<feature type="domain" description="Post-SET" evidence="17">
    <location>
        <begin position="370"/>
        <end position="386"/>
    </location>
</feature>
<feature type="binding site" evidence="13">
    <location>
        <position position="195"/>
    </location>
    <ligand>
        <name>Zn(2+)</name>
        <dbReference type="ChEBI" id="CHEBI:29105"/>
        <label>2</label>
    </ligand>
</feature>
<dbReference type="EC" id="2.1.1.355" evidence="12"/>
<keyword evidence="3" id="KW-0158">Chromosome</keyword>
<dbReference type="InParanoid" id="H2YGM7"/>
<dbReference type="Pfam" id="PF00385">
    <property type="entry name" value="Chromo"/>
    <property type="match status" value="1"/>
</dbReference>
<proteinExistence type="inferred from homology"/>
<keyword evidence="19" id="KW-1185">Reference proteome</keyword>
<dbReference type="InterPro" id="IPR023779">
    <property type="entry name" value="Chromodomain_CS"/>
</dbReference>
<dbReference type="CDD" id="cd10542">
    <property type="entry name" value="SET_SUV39H"/>
    <property type="match status" value="1"/>
</dbReference>
<dbReference type="GO" id="GO:0032259">
    <property type="term" value="P:methylation"/>
    <property type="evidence" value="ECO:0007669"/>
    <property type="project" value="UniProtKB-KW"/>
</dbReference>
<feature type="binding site" evidence="13">
    <location>
        <position position="197"/>
    </location>
    <ligand>
        <name>Zn(2+)</name>
        <dbReference type="ChEBI" id="CHEBI:29105"/>
        <label>3</label>
    </ligand>
</feature>
<dbReference type="InterPro" id="IPR007728">
    <property type="entry name" value="Pre-SET_dom"/>
</dbReference>
<evidence type="ECO:0000256" key="12">
    <source>
        <dbReference type="PIRNR" id="PIRNR009343"/>
    </source>
</evidence>
<dbReference type="PROSITE" id="PS00598">
    <property type="entry name" value="CHROMO_1"/>
    <property type="match status" value="1"/>
</dbReference>
<dbReference type="PROSITE" id="PS50280">
    <property type="entry name" value="SET"/>
    <property type="match status" value="1"/>
</dbReference>
<evidence type="ECO:0000256" key="8">
    <source>
        <dbReference type="ARBA" id="ARBA00022833"/>
    </source>
</evidence>
<dbReference type="Pfam" id="PF00856">
    <property type="entry name" value="SET"/>
    <property type="match status" value="1"/>
</dbReference>
<evidence type="ECO:0000256" key="13">
    <source>
        <dbReference type="PIRSR" id="PIRSR009343-2"/>
    </source>
</evidence>
<evidence type="ECO:0000256" key="1">
    <source>
        <dbReference type="ARBA" id="ARBA00004123"/>
    </source>
</evidence>
<dbReference type="InterPro" id="IPR003616">
    <property type="entry name" value="Post-SET_dom"/>
</dbReference>
<dbReference type="InterPro" id="IPR050973">
    <property type="entry name" value="H3K9_Histone-Lys_N-MTase"/>
</dbReference>
<feature type="binding site" evidence="13">
    <location>
        <position position="201"/>
    </location>
    <ligand>
        <name>Zn(2+)</name>
        <dbReference type="ChEBI" id="CHEBI:29105"/>
        <label>3</label>
    </ligand>
</feature>
<dbReference type="SMART" id="SM00298">
    <property type="entry name" value="CHROMO"/>
    <property type="match status" value="1"/>
</dbReference>
<feature type="binding site" evidence="13">
    <location>
        <position position="191"/>
    </location>
    <ligand>
        <name>Zn(2+)</name>
        <dbReference type="ChEBI" id="CHEBI:29105"/>
        <label>3</label>
    </ligand>
</feature>
<dbReference type="Ensembl" id="ENSCSAVT00000004541.1">
    <property type="protein sequence ID" value="ENSCSAVP00000004476.1"/>
    <property type="gene ID" value="ENSCSAVG00000002652.1"/>
</dbReference>
<dbReference type="SMART" id="SM00468">
    <property type="entry name" value="PreSET"/>
    <property type="match status" value="1"/>
</dbReference>
<dbReference type="PROSITE" id="PS50868">
    <property type="entry name" value="POST_SET"/>
    <property type="match status" value="1"/>
</dbReference>
<feature type="binding site" evidence="13">
    <location>
        <position position="165"/>
    </location>
    <ligand>
        <name>Zn(2+)</name>
        <dbReference type="ChEBI" id="CHEBI:29105"/>
        <label>2</label>
    </ligand>
</feature>
<keyword evidence="7 12" id="KW-0479">Metal-binding</keyword>
<evidence type="ECO:0000256" key="7">
    <source>
        <dbReference type="ARBA" id="ARBA00022723"/>
    </source>
</evidence>
<dbReference type="AlphaFoldDB" id="H2YGM7"/>
<feature type="domain" description="Pre-SET" evidence="16">
    <location>
        <begin position="147"/>
        <end position="209"/>
    </location>
</feature>
<dbReference type="FunCoup" id="H2YGM7">
    <property type="interactions" value="32"/>
</dbReference>
<name>H2YGM7_CIOSA</name>
<feature type="binding site" evidence="13">
    <location>
        <position position="164"/>
    </location>
    <ligand>
        <name>Zn(2+)</name>
        <dbReference type="ChEBI" id="CHEBI:29105"/>
        <label>1</label>
    </ligand>
</feature>
<evidence type="ECO:0000259" key="17">
    <source>
        <dbReference type="PROSITE" id="PS50868"/>
    </source>
</evidence>
<dbReference type="InterPro" id="IPR001214">
    <property type="entry name" value="SET_dom"/>
</dbReference>
<evidence type="ECO:0000313" key="18">
    <source>
        <dbReference type="Ensembl" id="ENSCSAVP00000004476.1"/>
    </source>
</evidence>
<feature type="binding site" evidence="13">
    <location>
        <position position="151"/>
    </location>
    <ligand>
        <name>Zn(2+)</name>
        <dbReference type="ChEBI" id="CHEBI:29105"/>
        <label>1</label>
    </ligand>
</feature>
<protein>
    <recommendedName>
        <fullName evidence="12">Histone-lysine N-methyltransferase</fullName>
        <ecNumber evidence="12">2.1.1.355</ecNumber>
    </recommendedName>
</protein>
<feature type="domain" description="SET" evidence="15">
    <location>
        <begin position="212"/>
        <end position="337"/>
    </location>
</feature>
<keyword evidence="10 12" id="KW-0539">Nucleus</keyword>
<dbReference type="InterPro" id="IPR023780">
    <property type="entry name" value="Chromo_domain"/>
</dbReference>
<evidence type="ECO:0000259" key="15">
    <source>
        <dbReference type="PROSITE" id="PS50280"/>
    </source>
</evidence>
<evidence type="ECO:0000313" key="19">
    <source>
        <dbReference type="Proteomes" id="UP000007875"/>
    </source>
</evidence>
<comment type="catalytic activity">
    <reaction evidence="12">
        <text>L-lysyl(9)-[histone H3] + 3 S-adenosyl-L-methionine = N(6),N(6),N(6)-trimethyl-L-lysyl(9)-[histone H3] + 3 S-adenosyl-L-homocysteine + 3 H(+)</text>
        <dbReference type="Rhea" id="RHEA:60276"/>
        <dbReference type="Rhea" id="RHEA-COMP:15538"/>
        <dbReference type="Rhea" id="RHEA-COMP:15546"/>
        <dbReference type="ChEBI" id="CHEBI:15378"/>
        <dbReference type="ChEBI" id="CHEBI:29969"/>
        <dbReference type="ChEBI" id="CHEBI:57856"/>
        <dbReference type="ChEBI" id="CHEBI:59789"/>
        <dbReference type="ChEBI" id="CHEBI:61961"/>
        <dbReference type="EC" id="2.1.1.355"/>
    </reaction>
</comment>
<dbReference type="PIRSF" id="PIRSF009343">
    <property type="entry name" value="SUV39_SET"/>
    <property type="match status" value="1"/>
</dbReference>
<keyword evidence="6 12" id="KW-0949">S-adenosyl-L-methionine</keyword>
<dbReference type="eggNOG" id="KOG1082">
    <property type="taxonomic scope" value="Eukaryota"/>
</dbReference>
<dbReference type="GO" id="GO:0005634">
    <property type="term" value="C:nucleus"/>
    <property type="evidence" value="ECO:0007669"/>
    <property type="project" value="UniProtKB-SubCell"/>
</dbReference>
<accession>H2YGM7</accession>
<dbReference type="SUPFAM" id="SSF82199">
    <property type="entry name" value="SET domain"/>
    <property type="match status" value="1"/>
</dbReference>
<dbReference type="STRING" id="51511.ENSCSAVP00000004476"/>
<dbReference type="GeneTree" id="ENSGT00940000156788"/>
<keyword evidence="11" id="KW-0137">Centromere</keyword>
<dbReference type="InterPro" id="IPR046341">
    <property type="entry name" value="SET_dom_sf"/>
</dbReference>
<dbReference type="InterPro" id="IPR016197">
    <property type="entry name" value="Chromo-like_dom_sf"/>
</dbReference>
<evidence type="ECO:0000256" key="4">
    <source>
        <dbReference type="ARBA" id="ARBA00022603"/>
    </source>
</evidence>
<keyword evidence="5 12" id="KW-0808">Transferase</keyword>
<reference evidence="19" key="1">
    <citation type="submission" date="2003-08" db="EMBL/GenBank/DDBJ databases">
        <authorList>
            <person name="Birren B."/>
            <person name="Nusbaum C."/>
            <person name="Abebe A."/>
            <person name="Abouelleil A."/>
            <person name="Adekoya E."/>
            <person name="Ait-zahra M."/>
            <person name="Allen N."/>
            <person name="Allen T."/>
            <person name="An P."/>
            <person name="Anderson M."/>
            <person name="Anderson S."/>
            <person name="Arachchi H."/>
            <person name="Armbruster J."/>
            <person name="Bachantsang P."/>
            <person name="Baldwin J."/>
            <person name="Barry A."/>
            <person name="Bayul T."/>
            <person name="Blitshsteyn B."/>
            <person name="Bloom T."/>
            <person name="Blye J."/>
            <person name="Boguslavskiy L."/>
            <person name="Borowsky M."/>
            <person name="Boukhgalter B."/>
            <person name="Brunache A."/>
            <person name="Butler J."/>
            <person name="Calixte N."/>
            <person name="Calvo S."/>
            <person name="Camarata J."/>
            <person name="Campo K."/>
            <person name="Chang J."/>
            <person name="Cheshatsang Y."/>
            <person name="Citroen M."/>
            <person name="Collymore A."/>
            <person name="Considine T."/>
            <person name="Cook A."/>
            <person name="Cooke P."/>
            <person name="Corum B."/>
            <person name="Cuomo C."/>
            <person name="David R."/>
            <person name="Dawoe T."/>
            <person name="Degray S."/>
            <person name="Dodge S."/>
            <person name="Dooley K."/>
            <person name="Dorje P."/>
            <person name="Dorjee K."/>
            <person name="Dorris L."/>
            <person name="Duffey N."/>
            <person name="Dupes A."/>
            <person name="Elkins T."/>
            <person name="Engels R."/>
            <person name="Erickson J."/>
            <person name="Farina A."/>
            <person name="Faro S."/>
            <person name="Ferreira P."/>
            <person name="Fischer H."/>
            <person name="Fitzgerald M."/>
            <person name="Foley K."/>
            <person name="Gage D."/>
            <person name="Galagan J."/>
            <person name="Gearin G."/>
            <person name="Gnerre S."/>
            <person name="Gnirke A."/>
            <person name="Goyette A."/>
            <person name="Graham J."/>
            <person name="Grandbois E."/>
            <person name="Gyaltsen K."/>
            <person name="Hafez N."/>
            <person name="Hagopian D."/>
            <person name="Hagos B."/>
            <person name="Hall J."/>
            <person name="Hatcher B."/>
            <person name="Heller A."/>
            <person name="Higgins H."/>
            <person name="Honan T."/>
            <person name="Horn A."/>
            <person name="Houde N."/>
            <person name="Hughes L."/>
            <person name="Hulme W."/>
            <person name="Husby E."/>
            <person name="Iliev I."/>
            <person name="Jaffe D."/>
            <person name="Jones C."/>
            <person name="Kamal M."/>
            <person name="Kamat A."/>
            <person name="Kamvysselis M."/>
            <person name="Karlsson E."/>
            <person name="Kells C."/>
            <person name="Kieu A."/>
            <person name="Kisner P."/>
            <person name="Kodira C."/>
            <person name="Kulbokas E."/>
            <person name="Labutti K."/>
            <person name="Lama D."/>
            <person name="Landers T."/>
            <person name="Leger J."/>
            <person name="Levine S."/>
            <person name="Lewis D."/>
            <person name="Lewis T."/>
            <person name="Lindblad-toh K."/>
            <person name="Liu X."/>
            <person name="Lokyitsang T."/>
            <person name="Lokyitsang Y."/>
            <person name="Lucien O."/>
            <person name="Lui A."/>
            <person name="Ma L.J."/>
            <person name="Mabbitt R."/>
            <person name="Macdonald J."/>
            <person name="Maclean C."/>
            <person name="Major J."/>
            <person name="Manning J."/>
            <person name="Marabella R."/>
            <person name="Maru K."/>
            <person name="Matthews C."/>
            <person name="Mauceli E."/>
            <person name="Mccarthy M."/>
            <person name="Mcdonough S."/>
            <person name="Mcghee T."/>
            <person name="Meldrim J."/>
            <person name="Meneus L."/>
            <person name="Mesirov J."/>
            <person name="Mihalev A."/>
            <person name="Mihova T."/>
            <person name="Mikkelsen T."/>
            <person name="Mlenga V."/>
            <person name="Moru K."/>
            <person name="Mozes J."/>
            <person name="Mulrain L."/>
            <person name="Munson G."/>
            <person name="Naylor J."/>
            <person name="Newes C."/>
            <person name="Nguyen C."/>
            <person name="Nguyen N."/>
            <person name="Nguyen T."/>
            <person name="Nicol R."/>
            <person name="Nielsen C."/>
            <person name="Nizzari M."/>
            <person name="Norbu C."/>
            <person name="Norbu N."/>
            <person name="O'donnell P."/>
            <person name="Okoawo O."/>
            <person name="O'leary S."/>
            <person name="Omotosho B."/>
            <person name="O'neill K."/>
            <person name="Osman S."/>
            <person name="Parker S."/>
            <person name="Perrin D."/>
            <person name="Phunkhang P."/>
            <person name="Piqani B."/>
            <person name="Purcell S."/>
            <person name="Rachupka T."/>
            <person name="Ramasamy U."/>
            <person name="Rameau R."/>
            <person name="Ray V."/>
            <person name="Raymond C."/>
            <person name="Retta R."/>
            <person name="Richardson S."/>
            <person name="Rise C."/>
            <person name="Rodriguez J."/>
            <person name="Rogers J."/>
            <person name="Rogov P."/>
            <person name="Rutman M."/>
            <person name="Schupbach R."/>
            <person name="Seaman C."/>
            <person name="Settipalli S."/>
            <person name="Sharpe T."/>
            <person name="Sheridan J."/>
            <person name="Sherpa N."/>
            <person name="Shi J."/>
            <person name="Smirnov S."/>
            <person name="Smith C."/>
            <person name="Sougnez C."/>
            <person name="Spencer B."/>
            <person name="Stalker J."/>
            <person name="Stange-thomann N."/>
            <person name="Stavropoulos S."/>
            <person name="Stetson K."/>
            <person name="Stone C."/>
            <person name="Stone S."/>
            <person name="Stubbs M."/>
            <person name="Talamas J."/>
            <person name="Tchuinga P."/>
            <person name="Tenzing P."/>
            <person name="Tesfaye S."/>
            <person name="Theodore J."/>
            <person name="Thoulutsang Y."/>
            <person name="Topham K."/>
            <person name="Towey S."/>
            <person name="Tsamla T."/>
            <person name="Tsomo N."/>
            <person name="Vallee D."/>
            <person name="Vassiliev H."/>
            <person name="Venkataraman V."/>
            <person name="Vinson J."/>
            <person name="Vo A."/>
            <person name="Wade C."/>
            <person name="Wang S."/>
            <person name="Wangchuk T."/>
            <person name="Wangdi T."/>
            <person name="Whittaker C."/>
            <person name="Wilkinson J."/>
            <person name="Wu Y."/>
            <person name="Wyman D."/>
            <person name="Yadav S."/>
            <person name="Yang S."/>
            <person name="Yang X."/>
            <person name="Yeager S."/>
            <person name="Yee E."/>
            <person name="Young G."/>
            <person name="Zainoun J."/>
            <person name="Zembeck L."/>
            <person name="Zimmer A."/>
            <person name="Zody M."/>
            <person name="Lander E."/>
        </authorList>
    </citation>
    <scope>NUCLEOTIDE SEQUENCE [LARGE SCALE GENOMIC DNA]</scope>
</reference>
<dbReference type="Gene3D" id="2.170.270.10">
    <property type="entry name" value="SET domain"/>
    <property type="match status" value="1"/>
</dbReference>
<feature type="domain" description="Chromo" evidence="14">
    <location>
        <begin position="1"/>
        <end position="49"/>
    </location>
</feature>
<feature type="binding site" evidence="13">
    <location>
        <position position="191"/>
    </location>
    <ligand>
        <name>Zn(2+)</name>
        <dbReference type="ChEBI" id="CHEBI:29105"/>
        <label>2</label>
    </ligand>
</feature>
<dbReference type="Proteomes" id="UP000007875">
    <property type="component" value="Unassembled WGS sequence"/>
</dbReference>
<organism evidence="18 19">
    <name type="scientific">Ciona savignyi</name>
    <name type="common">Pacific transparent sea squirt</name>
    <dbReference type="NCBI Taxonomy" id="51511"/>
    <lineage>
        <taxon>Eukaryota</taxon>
        <taxon>Metazoa</taxon>
        <taxon>Chordata</taxon>
        <taxon>Tunicata</taxon>
        <taxon>Ascidiacea</taxon>
        <taxon>Phlebobranchia</taxon>
        <taxon>Cionidae</taxon>
        <taxon>Ciona</taxon>
    </lineage>
</organism>
<evidence type="ECO:0000259" key="16">
    <source>
        <dbReference type="PROSITE" id="PS50867"/>
    </source>
</evidence>
<reference evidence="18" key="3">
    <citation type="submission" date="2025-09" db="UniProtKB">
        <authorList>
            <consortium name="Ensembl"/>
        </authorList>
    </citation>
    <scope>IDENTIFICATION</scope>
</reference>
<comment type="subcellular location">
    <subcellularLocation>
        <location evidence="2">Chromosome</location>
        <location evidence="2">Centromere</location>
    </subcellularLocation>
    <subcellularLocation>
        <location evidence="1 12">Nucleus</location>
    </subcellularLocation>
</comment>
<evidence type="ECO:0000256" key="11">
    <source>
        <dbReference type="ARBA" id="ARBA00023328"/>
    </source>
</evidence>
<dbReference type="PANTHER" id="PTHR46223:SF4">
    <property type="entry name" value="HISTONE-LYSINE N-METHYLTRANSFERASE-RELATED"/>
    <property type="match status" value="1"/>
</dbReference>
<dbReference type="InterPro" id="IPR011381">
    <property type="entry name" value="H3-K9_MeTrfase_SUV39H1/2-like"/>
</dbReference>
<evidence type="ECO:0000256" key="3">
    <source>
        <dbReference type="ARBA" id="ARBA00022454"/>
    </source>
</evidence>
<reference evidence="18" key="2">
    <citation type="submission" date="2025-08" db="UniProtKB">
        <authorList>
            <consortium name="Ensembl"/>
        </authorList>
    </citation>
    <scope>IDENTIFICATION</scope>
</reference>
<feature type="binding site" evidence="13">
    <location>
        <position position="149"/>
    </location>
    <ligand>
        <name>Zn(2+)</name>
        <dbReference type="ChEBI" id="CHEBI:29105"/>
        <label>1</label>
    </ligand>
</feature>
<dbReference type="SUPFAM" id="SSF54160">
    <property type="entry name" value="Chromo domain-like"/>
    <property type="match status" value="1"/>
</dbReference>
<comment type="similarity">
    <text evidence="12">Belongs to the class V-like SAM-binding methyltransferase superfamily. Histone-lysine methyltransferase family. Suvar3-9 subfamily.</text>
</comment>
<dbReference type="SMART" id="SM00317">
    <property type="entry name" value="SET"/>
    <property type="match status" value="1"/>
</dbReference>
<dbReference type="GO" id="GO:0140949">
    <property type="term" value="F:histone H3K9 trimethyltransferase activity"/>
    <property type="evidence" value="ECO:0007669"/>
    <property type="project" value="UniProtKB-EC"/>
</dbReference>
<keyword evidence="9 12" id="KW-0156">Chromatin regulator</keyword>
<feature type="binding site" evidence="13">
    <location>
        <position position="149"/>
    </location>
    <ligand>
        <name>Zn(2+)</name>
        <dbReference type="ChEBI" id="CHEBI:29105"/>
        <label>2</label>
    </ligand>
</feature>
<dbReference type="Pfam" id="PF05033">
    <property type="entry name" value="Pre-SET"/>
    <property type="match status" value="1"/>
</dbReference>
<feature type="binding site" evidence="13">
    <location>
        <position position="297"/>
    </location>
    <ligand>
        <name>Zn(2+)</name>
        <dbReference type="ChEBI" id="CHEBI:29105"/>
        <label>4</label>
    </ligand>
</feature>
<dbReference type="PROSITE" id="PS50867">
    <property type="entry name" value="PRE_SET"/>
    <property type="match status" value="1"/>
</dbReference>
<dbReference type="OMA" id="YESNEFT"/>
<dbReference type="PANTHER" id="PTHR46223">
    <property type="entry name" value="HISTONE-LYSINE N-METHYLTRANSFERASE SUV39H"/>
    <property type="match status" value="1"/>
</dbReference>
<evidence type="ECO:0000256" key="2">
    <source>
        <dbReference type="ARBA" id="ARBA00004584"/>
    </source>
</evidence>
<dbReference type="PROSITE" id="PS50013">
    <property type="entry name" value="CHROMO_2"/>
    <property type="match status" value="1"/>
</dbReference>
<evidence type="ECO:0000256" key="9">
    <source>
        <dbReference type="ARBA" id="ARBA00022853"/>
    </source>
</evidence>
<evidence type="ECO:0000256" key="5">
    <source>
        <dbReference type="ARBA" id="ARBA00022679"/>
    </source>
</evidence>
<feature type="binding site" evidence="13">
    <location>
        <position position="357"/>
    </location>
    <ligand>
        <name>Zn(2+)</name>
        <dbReference type="ChEBI" id="CHEBI:29105"/>
        <label>4</label>
    </ligand>
</feature>
<keyword evidence="8 12" id="KW-0862">Zinc</keyword>
<evidence type="ECO:0000256" key="6">
    <source>
        <dbReference type="ARBA" id="ARBA00022691"/>
    </source>
</evidence>
<dbReference type="InterPro" id="IPR000953">
    <property type="entry name" value="Chromo/chromo_shadow_dom"/>
</dbReference>
<dbReference type="GO" id="GO:0000775">
    <property type="term" value="C:chromosome, centromeric region"/>
    <property type="evidence" value="ECO:0007669"/>
    <property type="project" value="UniProtKB-SubCell"/>
</dbReference>